<evidence type="ECO:0000256" key="4">
    <source>
        <dbReference type="ARBA" id="ARBA00022630"/>
    </source>
</evidence>
<dbReference type="SUPFAM" id="SSF51971">
    <property type="entry name" value="Nucleotide-binding domain"/>
    <property type="match status" value="1"/>
</dbReference>
<evidence type="ECO:0000256" key="6">
    <source>
        <dbReference type="ARBA" id="ARBA00022723"/>
    </source>
</evidence>
<evidence type="ECO:0000259" key="11">
    <source>
        <dbReference type="Pfam" id="PF07992"/>
    </source>
</evidence>
<evidence type="ECO:0000256" key="8">
    <source>
        <dbReference type="ARBA" id="ARBA00023004"/>
    </source>
</evidence>
<comment type="caution">
    <text evidence="12">The sequence shown here is derived from an EMBL/GenBank/DDBJ whole genome shotgun (WGS) entry which is preliminary data.</text>
</comment>
<evidence type="ECO:0000256" key="3">
    <source>
        <dbReference type="ARBA" id="ARBA00011048"/>
    </source>
</evidence>
<comment type="cofactor">
    <cofactor evidence="1">
        <name>FMN</name>
        <dbReference type="ChEBI" id="CHEBI:58210"/>
    </cofactor>
</comment>
<dbReference type="InterPro" id="IPR051793">
    <property type="entry name" value="NADH:flavin_oxidoreductase"/>
</dbReference>
<sequence>MVMGAIHTRLETVDRPAERLAAFYAERARGGIGLIITGAYSPHPDGRFDAHDSGVIDDAHELDTHRAVCTAVHDAGSSIVLQLLHGGRYAKVPECVGPSAQRAAINRYAPRVLDTAEIWEIIAQYVRAAELAREAGYDGVEIMGSEGYLVNEFISPRTNDRTDEFGADLDGRLRLPVEIVRHIRERLGPDFLLIYRISAIDLVEDGMTGDEITELARRVEAAGADAVNTGIGWHESTVPTIAAGVPRAAWAFAIRRVKAAVTVPVIASNRINDPDVAETLLADGTADLVSMARPLLADPAFAAKVRTGRTDEINTCIACNQACLDRIFTDRTASCMVNPRAGREIEFITETAAVRKRIGVVGGGPAGMAYALTAAERGHAVTLYDAADELGGQWNMARKVPGKSEFDQAIRYYRVRLQRVGVDVRLGKPVGAEELAGEDYDHIVAATGVTPRQPDIPGIDHPHVVSYVDVLTGRVTPGRRVAIIGAGGIGFDTAEFLVGNPQLALDAEMFLREWGVAEADSGLRGDVTSPPANHRPAHDITMFQRTFEPMGRGLGKTTGWILRSRLRKAGVAQITGARYEGIDDRGLRYRIAGETYVHACDTVVVCAGQESNRWLHRALAERGIDAQLIGGAHVAAELDAVGAIDEATRAALTV</sequence>
<evidence type="ECO:0000259" key="10">
    <source>
        <dbReference type="Pfam" id="PF00724"/>
    </source>
</evidence>
<name>A0A2S5ZYW3_9NOCA</name>
<keyword evidence="7 12" id="KW-0560">Oxidoreductase</keyword>
<protein>
    <submittedName>
        <fullName evidence="12">NADPH-dependent 2,4-dienoyl-CoA reductase</fullName>
        <ecNumber evidence="12">1.3.1.34</ecNumber>
    </submittedName>
</protein>
<evidence type="ECO:0000313" key="13">
    <source>
        <dbReference type="Proteomes" id="UP000238356"/>
    </source>
</evidence>
<dbReference type="Pfam" id="PF07992">
    <property type="entry name" value="Pyr_redox_2"/>
    <property type="match status" value="1"/>
</dbReference>
<evidence type="ECO:0000256" key="5">
    <source>
        <dbReference type="ARBA" id="ARBA00022643"/>
    </source>
</evidence>
<dbReference type="GO" id="GO:0051536">
    <property type="term" value="F:iron-sulfur cluster binding"/>
    <property type="evidence" value="ECO:0007669"/>
    <property type="project" value="UniProtKB-KW"/>
</dbReference>
<evidence type="ECO:0000256" key="9">
    <source>
        <dbReference type="ARBA" id="ARBA00023014"/>
    </source>
</evidence>
<dbReference type="SUPFAM" id="SSF51395">
    <property type="entry name" value="FMN-linked oxidoreductases"/>
    <property type="match status" value="1"/>
</dbReference>
<dbReference type="InterPro" id="IPR013785">
    <property type="entry name" value="Aldolase_TIM"/>
</dbReference>
<dbReference type="Proteomes" id="UP000238356">
    <property type="component" value="Unassembled WGS sequence"/>
</dbReference>
<feature type="domain" description="FAD/NAD(P)-binding" evidence="11">
    <location>
        <begin position="357"/>
        <end position="615"/>
    </location>
</feature>
<dbReference type="PRINTS" id="PR00368">
    <property type="entry name" value="FADPNR"/>
</dbReference>
<dbReference type="EMBL" id="PSZD01000024">
    <property type="protein sequence ID" value="PPJ23461.1"/>
    <property type="molecule type" value="Genomic_DNA"/>
</dbReference>
<reference evidence="12 13" key="1">
    <citation type="submission" date="2018-02" db="EMBL/GenBank/DDBJ databases">
        <title>8 Nocardia nova and 1 Nocardia cyriacigeorgica strain used for evolution to TMP-SMX.</title>
        <authorList>
            <person name="Mehta H."/>
            <person name="Weng J."/>
            <person name="Shamoo Y."/>
        </authorList>
    </citation>
    <scope>NUCLEOTIDE SEQUENCE [LARGE SCALE GENOMIC DNA]</scope>
    <source>
        <strain evidence="12 13">BAA2227</strain>
    </source>
</reference>
<dbReference type="InterPro" id="IPR001155">
    <property type="entry name" value="OxRdtase_FMN_N"/>
</dbReference>
<comment type="similarity">
    <text evidence="3">In the N-terminal section; belongs to the NADH:flavin oxidoreductase/NADH oxidase family.</text>
</comment>
<accession>A0A2S5ZYW3</accession>
<dbReference type="EC" id="1.3.1.34" evidence="12"/>
<evidence type="ECO:0000256" key="7">
    <source>
        <dbReference type="ARBA" id="ARBA00023002"/>
    </source>
</evidence>
<keyword evidence="5" id="KW-0288">FMN</keyword>
<keyword evidence="4" id="KW-0285">Flavoprotein</keyword>
<dbReference type="GO" id="GO:0010181">
    <property type="term" value="F:FMN binding"/>
    <property type="evidence" value="ECO:0007669"/>
    <property type="project" value="InterPro"/>
</dbReference>
<keyword evidence="8" id="KW-0408">Iron</keyword>
<dbReference type="Pfam" id="PF00724">
    <property type="entry name" value="Oxidored_FMN"/>
    <property type="match status" value="1"/>
</dbReference>
<comment type="cofactor">
    <cofactor evidence="2">
        <name>[4Fe-4S] cluster</name>
        <dbReference type="ChEBI" id="CHEBI:49883"/>
    </cofactor>
</comment>
<keyword evidence="6" id="KW-0479">Metal-binding</keyword>
<evidence type="ECO:0000313" key="12">
    <source>
        <dbReference type="EMBL" id="PPJ23461.1"/>
    </source>
</evidence>
<proteinExistence type="inferred from homology"/>
<feature type="domain" description="NADH:flavin oxidoreductase/NADH oxidase N-terminal" evidence="10">
    <location>
        <begin position="1"/>
        <end position="312"/>
    </location>
</feature>
<dbReference type="Gene3D" id="3.40.50.720">
    <property type="entry name" value="NAD(P)-binding Rossmann-like Domain"/>
    <property type="match status" value="1"/>
</dbReference>
<dbReference type="PANTHER" id="PTHR42917">
    <property type="entry name" value="2,4-DIENOYL-COA REDUCTASE"/>
    <property type="match status" value="1"/>
</dbReference>
<dbReference type="Gene3D" id="3.50.50.60">
    <property type="entry name" value="FAD/NAD(P)-binding domain"/>
    <property type="match status" value="1"/>
</dbReference>
<dbReference type="GO" id="GO:0046872">
    <property type="term" value="F:metal ion binding"/>
    <property type="evidence" value="ECO:0007669"/>
    <property type="project" value="UniProtKB-KW"/>
</dbReference>
<dbReference type="AlphaFoldDB" id="A0A2S5ZYW3"/>
<keyword evidence="13" id="KW-1185">Reference proteome</keyword>
<evidence type="ECO:0000256" key="2">
    <source>
        <dbReference type="ARBA" id="ARBA00001966"/>
    </source>
</evidence>
<dbReference type="InterPro" id="IPR023753">
    <property type="entry name" value="FAD/NAD-binding_dom"/>
</dbReference>
<organism evidence="12 13">
    <name type="scientific">Nocardia nova</name>
    <dbReference type="NCBI Taxonomy" id="37330"/>
    <lineage>
        <taxon>Bacteria</taxon>
        <taxon>Bacillati</taxon>
        <taxon>Actinomycetota</taxon>
        <taxon>Actinomycetes</taxon>
        <taxon>Mycobacteriales</taxon>
        <taxon>Nocardiaceae</taxon>
        <taxon>Nocardia</taxon>
    </lineage>
</organism>
<dbReference type="PANTHER" id="PTHR42917:SF2">
    <property type="entry name" value="2,4-DIENOYL-COA REDUCTASE [(2E)-ENOYL-COA-PRODUCING]"/>
    <property type="match status" value="1"/>
</dbReference>
<dbReference type="GO" id="GO:0008670">
    <property type="term" value="F:2,4-dienoyl-CoA reductase (NADPH) activity"/>
    <property type="evidence" value="ECO:0007669"/>
    <property type="project" value="UniProtKB-EC"/>
</dbReference>
<keyword evidence="9" id="KW-0411">Iron-sulfur</keyword>
<dbReference type="CDD" id="cd02930">
    <property type="entry name" value="DCR_FMN"/>
    <property type="match status" value="1"/>
</dbReference>
<dbReference type="Gene3D" id="3.20.20.70">
    <property type="entry name" value="Aldolase class I"/>
    <property type="match status" value="1"/>
</dbReference>
<gene>
    <name evidence="12" type="primary">fadH</name>
    <name evidence="12" type="ORF">C5F51_28605</name>
</gene>
<evidence type="ECO:0000256" key="1">
    <source>
        <dbReference type="ARBA" id="ARBA00001917"/>
    </source>
</evidence>
<dbReference type="InterPro" id="IPR036188">
    <property type="entry name" value="FAD/NAD-bd_sf"/>
</dbReference>
<dbReference type="SUPFAM" id="SSF51905">
    <property type="entry name" value="FAD/NAD(P)-binding domain"/>
    <property type="match status" value="1"/>
</dbReference>